<dbReference type="RefSeq" id="XP_064708067.1">
    <property type="nucleotide sequence ID" value="XM_064856167.1"/>
</dbReference>
<dbReference type="GeneID" id="89980792"/>
<keyword evidence="4" id="KW-0677">Repeat</keyword>
<evidence type="ECO:0000313" key="11">
    <source>
        <dbReference type="EMBL" id="KAK5056097.1"/>
    </source>
</evidence>
<dbReference type="Pfam" id="PF26191">
    <property type="entry name" value="RING-HC_RBR_RNF216"/>
    <property type="match status" value="1"/>
</dbReference>
<keyword evidence="6" id="KW-0833">Ubl conjugation pathway</keyword>
<evidence type="ECO:0000256" key="5">
    <source>
        <dbReference type="ARBA" id="ARBA00022771"/>
    </source>
</evidence>
<dbReference type="GO" id="GO:0016740">
    <property type="term" value="F:transferase activity"/>
    <property type="evidence" value="ECO:0007669"/>
    <property type="project" value="UniProtKB-KW"/>
</dbReference>
<evidence type="ECO:0000256" key="6">
    <source>
        <dbReference type="ARBA" id="ARBA00022786"/>
    </source>
</evidence>
<evidence type="ECO:0000256" key="4">
    <source>
        <dbReference type="ARBA" id="ARBA00022737"/>
    </source>
</evidence>
<gene>
    <name evidence="11" type="ORF">LTR84_012650</name>
</gene>
<dbReference type="PROSITE" id="PS51873">
    <property type="entry name" value="TRIAD"/>
    <property type="match status" value="1"/>
</dbReference>
<feature type="domain" description="RING-type" evidence="10">
    <location>
        <begin position="271"/>
        <end position="575"/>
    </location>
</feature>
<evidence type="ECO:0000256" key="1">
    <source>
        <dbReference type="ARBA" id="ARBA00004906"/>
    </source>
</evidence>
<evidence type="ECO:0000256" key="8">
    <source>
        <dbReference type="SAM" id="MobiDB-lite"/>
    </source>
</evidence>
<feature type="region of interest" description="Disordered" evidence="8">
    <location>
        <begin position="1"/>
        <end position="38"/>
    </location>
</feature>
<dbReference type="EMBL" id="JAVRRD010000008">
    <property type="protein sequence ID" value="KAK5056097.1"/>
    <property type="molecule type" value="Genomic_DNA"/>
</dbReference>
<keyword evidence="7" id="KW-0862">Zinc</keyword>
<dbReference type="PANTHER" id="PTHR22770:SF42">
    <property type="entry name" value="FINGER PROTEIN (ZIN), PUTATIVE (AFU_ORTHOLOGUE AFUA_4G03910)-RELATED"/>
    <property type="match status" value="1"/>
</dbReference>
<keyword evidence="2" id="KW-0808">Transferase</keyword>
<name>A0AAV9NIC6_9EURO</name>
<organism evidence="11 12">
    <name type="scientific">Exophiala bonariae</name>
    <dbReference type="NCBI Taxonomy" id="1690606"/>
    <lineage>
        <taxon>Eukaryota</taxon>
        <taxon>Fungi</taxon>
        <taxon>Dikarya</taxon>
        <taxon>Ascomycota</taxon>
        <taxon>Pezizomycotina</taxon>
        <taxon>Eurotiomycetes</taxon>
        <taxon>Chaetothyriomycetidae</taxon>
        <taxon>Chaetothyriales</taxon>
        <taxon>Herpotrichiellaceae</taxon>
        <taxon>Exophiala</taxon>
    </lineage>
</organism>
<evidence type="ECO:0000259" key="10">
    <source>
        <dbReference type="PROSITE" id="PS51873"/>
    </source>
</evidence>
<dbReference type="Gene3D" id="1.20.120.1750">
    <property type="match status" value="1"/>
</dbReference>
<dbReference type="InterPro" id="IPR051628">
    <property type="entry name" value="LUBAC_E3_Ligases"/>
</dbReference>
<feature type="transmembrane region" description="Helical" evidence="9">
    <location>
        <begin position="415"/>
        <end position="438"/>
    </location>
</feature>
<dbReference type="InterPro" id="IPR044066">
    <property type="entry name" value="TRIAD_supradom"/>
</dbReference>
<accession>A0AAV9NIC6</accession>
<dbReference type="GO" id="GO:0008270">
    <property type="term" value="F:zinc ion binding"/>
    <property type="evidence" value="ECO:0007669"/>
    <property type="project" value="UniProtKB-KW"/>
</dbReference>
<evidence type="ECO:0000313" key="12">
    <source>
        <dbReference type="Proteomes" id="UP001358417"/>
    </source>
</evidence>
<dbReference type="SUPFAM" id="SSF57850">
    <property type="entry name" value="RING/U-box"/>
    <property type="match status" value="1"/>
</dbReference>
<dbReference type="InterPro" id="IPR047546">
    <property type="entry name" value="Rcat_RBR_RNF216"/>
</dbReference>
<keyword evidence="5" id="KW-0863">Zinc-finger</keyword>
<evidence type="ECO:0000256" key="2">
    <source>
        <dbReference type="ARBA" id="ARBA00022679"/>
    </source>
</evidence>
<reference evidence="11 12" key="1">
    <citation type="submission" date="2023-08" db="EMBL/GenBank/DDBJ databases">
        <title>Black Yeasts Isolated from many extreme environments.</title>
        <authorList>
            <person name="Coleine C."/>
            <person name="Stajich J.E."/>
            <person name="Selbmann L."/>
        </authorList>
    </citation>
    <scope>NUCLEOTIDE SEQUENCE [LARGE SCALE GENOMIC DNA]</scope>
    <source>
        <strain evidence="11 12">CCFEE 5792</strain>
    </source>
</reference>
<keyword evidence="9" id="KW-1133">Transmembrane helix</keyword>
<dbReference type="AlphaFoldDB" id="A0AAV9NIC6"/>
<keyword evidence="9" id="KW-0812">Transmembrane</keyword>
<protein>
    <recommendedName>
        <fullName evidence="10">RING-type domain-containing protein</fullName>
    </recommendedName>
</protein>
<proteinExistence type="predicted"/>
<dbReference type="CDD" id="cd16630">
    <property type="entry name" value="RING-HC_RBR_RNF216"/>
    <property type="match status" value="1"/>
</dbReference>
<keyword evidence="3" id="KW-0479">Metal-binding</keyword>
<dbReference type="PANTHER" id="PTHR22770">
    <property type="entry name" value="UBIQUITIN CONJUGATING ENZYME 7 INTERACTING PROTEIN-RELATED"/>
    <property type="match status" value="1"/>
</dbReference>
<dbReference type="CDD" id="cd20353">
    <property type="entry name" value="Rcat_RBR_RNF216"/>
    <property type="match status" value="1"/>
</dbReference>
<comment type="pathway">
    <text evidence="1">Protein modification; protein ubiquitination.</text>
</comment>
<comment type="caution">
    <text evidence="11">The sequence shown here is derived from an EMBL/GenBank/DDBJ whole genome shotgun (WGS) entry which is preliminary data.</text>
</comment>
<evidence type="ECO:0000256" key="7">
    <source>
        <dbReference type="ARBA" id="ARBA00022833"/>
    </source>
</evidence>
<feature type="compositionally biased region" description="Low complexity" evidence="8">
    <location>
        <begin position="1"/>
        <end position="24"/>
    </location>
</feature>
<keyword evidence="12" id="KW-1185">Reference proteome</keyword>
<dbReference type="Proteomes" id="UP001358417">
    <property type="component" value="Unassembled WGS sequence"/>
</dbReference>
<keyword evidence="9" id="KW-0472">Membrane</keyword>
<dbReference type="InterPro" id="IPR047544">
    <property type="entry name" value="RING-HC_RBR_RNF216"/>
</dbReference>
<sequence>MWLSASSASSTNRSSKTSPTSRPTFQADSNPRPISPSSALTEVLRKNPFRAGSRESLAVQVEEDVSVQLNKDLLILADFFPDVKVEVLRELLLRFDGDSRLALCTEQLYKYKTEWARGRLNVPSRDLDEPIPRDEQFRTAKYIDAVKRTVRREFNSLNRSAIDAVLAEVNYSYTNARPTLQGLASKTWKIAITSIFKKKKAITEPPSILLEKTKSESGGPHLLATGSEELDEDLSTVFTMPGPLQKPRDQQAIDLELAEAINLQEAEDAGALFECQICYNDTTFEKIAFCTQHNHTICLDCVRRTLNEAIFGQGWSKTVDVERGTLKCLAPSSDDDCEGCIPRELVQRSISREKSATETWARFEDRLAEHAIQTSAITLTRCPFCSYAEADSSYEAESASQLTWHVRRPKDISTIALILILELLPALLFMTIPFLVLFPKFFSSYFYIALGHLALRNRTSRFICRSLSCGRKSCLQCLKSWHDPHICHEPLILSLRTTVEAARTAAIKRTCPRCGTSFVKSSGCNKLTCVCGYSMCYLCRKNIGKAGSNTEGGEGYRHFCEHFRPTPGQKCQECDKCDLYRAEDEDAEVKRAGEEAERMWREREGMIGVKGLEDAVGNVAGEDSIFNRLREGRWSVQDVADWIVEMFITVDID</sequence>
<evidence type="ECO:0000256" key="9">
    <source>
        <dbReference type="SAM" id="Phobius"/>
    </source>
</evidence>
<dbReference type="Pfam" id="PF26200">
    <property type="entry name" value="Rcat_RNF216"/>
    <property type="match status" value="1"/>
</dbReference>
<evidence type="ECO:0000256" key="3">
    <source>
        <dbReference type="ARBA" id="ARBA00022723"/>
    </source>
</evidence>